<evidence type="ECO:0000256" key="3">
    <source>
        <dbReference type="ARBA" id="ARBA00023125"/>
    </source>
</evidence>
<sequence length="433" mass="51074">MKLAKYFIHKPNQTQQIVLGCLAYASARLYNIGNYQRKNWSKDSDKEYPDWYKQKKQLKTNFWYKNLPSQTAQETLKILADNWDSFYQSMEDYQDNPDKYNGEPNPPNYKPKDSKFNFRYLNNGFKIIDGKLRLSIPKQLKKYLKEEYSIANKFLWIRVPNELLSSNRDILNSTTRIEFKPLSDDTYKVILTYKVDTPTIKEDNGNYLSIDLGINNLMTCYSNQNQESFIIDGGQYLAINRYFDKKIKHYQSILNGQGKKTSKRIQNLYKKRRKQLFHLIHSATKKVVNYCIENNISRVIVGDIKNIRDDANLGKQTNQKLHKLPFDIIYHQLEYKLNLQGITLIKKNEKYTSQCSPYSKKVTKKYANKSNRVKRGLYIDKDNNQAFNADSIGAFNILRKYLQQRRKGKDITLQVKGLSNPVKYNWNNHQFAA</sequence>
<dbReference type="Proteomes" id="UP000001661">
    <property type="component" value="Chromosome"/>
</dbReference>
<dbReference type="GO" id="GO:0032196">
    <property type="term" value="P:transposition"/>
    <property type="evidence" value="ECO:0007669"/>
    <property type="project" value="UniProtKB-KW"/>
</dbReference>
<dbReference type="RefSeq" id="WP_013278188.1">
    <property type="nucleotide sequence ID" value="NC_014378.1"/>
</dbReference>
<dbReference type="GO" id="GO:0006310">
    <property type="term" value="P:DNA recombination"/>
    <property type="evidence" value="ECO:0007669"/>
    <property type="project" value="UniProtKB-KW"/>
</dbReference>
<proteinExistence type="inferred from homology"/>
<accession>D9QQF1</accession>
<gene>
    <name evidence="7" type="ordered locus">Acear_1223</name>
</gene>
<keyword evidence="3" id="KW-0238">DNA-binding</keyword>
<evidence type="ECO:0000259" key="5">
    <source>
        <dbReference type="Pfam" id="PF01385"/>
    </source>
</evidence>
<keyword evidence="2" id="KW-0815">Transposition</keyword>
<dbReference type="KEGG" id="aar:Acear_1223"/>
<evidence type="ECO:0000256" key="1">
    <source>
        <dbReference type="ARBA" id="ARBA00008761"/>
    </source>
</evidence>
<evidence type="ECO:0000256" key="2">
    <source>
        <dbReference type="ARBA" id="ARBA00022578"/>
    </source>
</evidence>
<protein>
    <submittedName>
        <fullName evidence="7">Transposase, IS605 OrfB family</fullName>
    </submittedName>
</protein>
<dbReference type="HOGENOM" id="CLU_032903_16_5_9"/>
<dbReference type="PROSITE" id="PS51257">
    <property type="entry name" value="PROKAR_LIPOPROTEIN"/>
    <property type="match status" value="1"/>
</dbReference>
<feature type="domain" description="Probable transposase IS891/IS1136/IS1341" evidence="5">
    <location>
        <begin position="192"/>
        <end position="307"/>
    </location>
</feature>
<dbReference type="Pfam" id="PF01385">
    <property type="entry name" value="OrfB_IS605"/>
    <property type="match status" value="1"/>
</dbReference>
<dbReference type="eggNOG" id="COG0675">
    <property type="taxonomic scope" value="Bacteria"/>
</dbReference>
<evidence type="ECO:0000313" key="7">
    <source>
        <dbReference type="EMBL" id="ADL12742.1"/>
    </source>
</evidence>
<feature type="domain" description="Cas12f1-like TNB" evidence="6">
    <location>
        <begin position="329"/>
        <end position="397"/>
    </location>
</feature>
<dbReference type="Pfam" id="PF07282">
    <property type="entry name" value="Cas12f1-like_TNB"/>
    <property type="match status" value="1"/>
</dbReference>
<comment type="similarity">
    <text evidence="1">In the C-terminal section; belongs to the transposase 35 family.</text>
</comment>
<dbReference type="OrthoDB" id="442799at2"/>
<keyword evidence="4" id="KW-0233">DNA recombination</keyword>
<name>D9QQF1_ACEAZ</name>
<evidence type="ECO:0000256" key="4">
    <source>
        <dbReference type="ARBA" id="ARBA00023172"/>
    </source>
</evidence>
<evidence type="ECO:0000313" key="8">
    <source>
        <dbReference type="Proteomes" id="UP000001661"/>
    </source>
</evidence>
<evidence type="ECO:0000259" key="6">
    <source>
        <dbReference type="Pfam" id="PF07282"/>
    </source>
</evidence>
<dbReference type="AlphaFoldDB" id="D9QQF1"/>
<dbReference type="NCBIfam" id="NF040570">
    <property type="entry name" value="guided_TnpB"/>
    <property type="match status" value="1"/>
</dbReference>
<dbReference type="GO" id="GO:0003677">
    <property type="term" value="F:DNA binding"/>
    <property type="evidence" value="ECO:0007669"/>
    <property type="project" value="UniProtKB-KW"/>
</dbReference>
<dbReference type="EMBL" id="CP002105">
    <property type="protein sequence ID" value="ADL12742.1"/>
    <property type="molecule type" value="Genomic_DNA"/>
</dbReference>
<dbReference type="InterPro" id="IPR010095">
    <property type="entry name" value="Cas12f1-like_TNB"/>
</dbReference>
<dbReference type="STRING" id="574087.Acear_1223"/>
<dbReference type="NCBIfam" id="TIGR01766">
    <property type="entry name" value="IS200/IS605 family accessory protein TnpB-like domain"/>
    <property type="match status" value="1"/>
</dbReference>
<dbReference type="InterPro" id="IPR001959">
    <property type="entry name" value="Transposase"/>
</dbReference>
<organism evidence="7 8">
    <name type="scientific">Acetohalobium arabaticum (strain ATCC 49924 / DSM 5501 / Z-7288)</name>
    <dbReference type="NCBI Taxonomy" id="574087"/>
    <lineage>
        <taxon>Bacteria</taxon>
        <taxon>Bacillati</taxon>
        <taxon>Bacillota</taxon>
        <taxon>Clostridia</taxon>
        <taxon>Halanaerobiales</taxon>
        <taxon>Halobacteroidaceae</taxon>
        <taxon>Acetohalobium</taxon>
    </lineage>
</organism>
<reference evidence="7 8" key="1">
    <citation type="journal article" date="2010" name="Stand. Genomic Sci.">
        <title>Complete genome sequence of Acetohalobium arabaticum type strain (Z-7288).</title>
        <authorList>
            <person name="Sikorski J."/>
            <person name="Lapidus A."/>
            <person name="Chertkov O."/>
            <person name="Lucas S."/>
            <person name="Copeland A."/>
            <person name="Glavina Del Rio T."/>
            <person name="Nolan M."/>
            <person name="Tice H."/>
            <person name="Cheng J.F."/>
            <person name="Han C."/>
            <person name="Brambilla E."/>
            <person name="Pitluck S."/>
            <person name="Liolios K."/>
            <person name="Ivanova N."/>
            <person name="Mavromatis K."/>
            <person name="Mikhailova N."/>
            <person name="Pati A."/>
            <person name="Bruce D."/>
            <person name="Detter C."/>
            <person name="Tapia R."/>
            <person name="Goodwin L."/>
            <person name="Chen A."/>
            <person name="Palaniappan K."/>
            <person name="Land M."/>
            <person name="Hauser L."/>
            <person name="Chang Y.J."/>
            <person name="Jeffries C.D."/>
            <person name="Rohde M."/>
            <person name="Goker M."/>
            <person name="Spring S."/>
            <person name="Woyke T."/>
            <person name="Bristow J."/>
            <person name="Eisen J.A."/>
            <person name="Markowitz V."/>
            <person name="Hugenholtz P."/>
            <person name="Kyrpides N.C."/>
            <person name="Klenk H.P."/>
        </authorList>
    </citation>
    <scope>NUCLEOTIDE SEQUENCE [LARGE SCALE GENOMIC DNA]</scope>
    <source>
        <strain evidence="8">ATCC 49924 / DSM 5501 / Z-7288</strain>
    </source>
</reference>
<keyword evidence="8" id="KW-1185">Reference proteome</keyword>